<dbReference type="InterPro" id="IPR040999">
    <property type="entry name" value="Mak_N_cap"/>
</dbReference>
<dbReference type="InterPro" id="IPR011009">
    <property type="entry name" value="Kinase-like_dom_sf"/>
</dbReference>
<dbReference type="EMBL" id="JBHLTG010000009">
    <property type="protein sequence ID" value="MFC0681883.1"/>
    <property type="molecule type" value="Genomic_DNA"/>
</dbReference>
<comment type="catalytic activity">
    <reaction evidence="8">
        <text>D-maltose + ATP = alpha-maltose 1-phosphate + ADP + H(+)</text>
        <dbReference type="Rhea" id="RHEA:31915"/>
        <dbReference type="ChEBI" id="CHEBI:15378"/>
        <dbReference type="ChEBI" id="CHEBI:17306"/>
        <dbReference type="ChEBI" id="CHEBI:30616"/>
        <dbReference type="ChEBI" id="CHEBI:63576"/>
        <dbReference type="ChEBI" id="CHEBI:456216"/>
        <dbReference type="EC" id="2.7.1.175"/>
    </reaction>
</comment>
<dbReference type="Pfam" id="PF18085">
    <property type="entry name" value="Mak_N_cap"/>
    <property type="match status" value="1"/>
</dbReference>
<keyword evidence="11" id="KW-1185">Reference proteome</keyword>
<evidence type="ECO:0000313" key="10">
    <source>
        <dbReference type="EMBL" id="MFC0681883.1"/>
    </source>
</evidence>
<comment type="caution">
    <text evidence="10">The sequence shown here is derived from an EMBL/GenBank/DDBJ whole genome shotgun (WGS) entry which is preliminary data.</text>
</comment>
<dbReference type="EC" id="2.7.1.175" evidence="2"/>
<evidence type="ECO:0000256" key="3">
    <source>
        <dbReference type="ARBA" id="ARBA00013882"/>
    </source>
</evidence>
<dbReference type="RefSeq" id="WP_386675342.1">
    <property type="nucleotide sequence ID" value="NZ_JBHLTG010000009.1"/>
</dbReference>
<reference evidence="10 11" key="1">
    <citation type="submission" date="2024-09" db="EMBL/GenBank/DDBJ databases">
        <authorList>
            <person name="Sun Q."/>
            <person name="Mori K."/>
        </authorList>
    </citation>
    <scope>NUCLEOTIDE SEQUENCE [LARGE SCALE GENOMIC DNA]</scope>
    <source>
        <strain evidence="10 11">KCTC 23076</strain>
    </source>
</reference>
<keyword evidence="4" id="KW-0808">Transferase</keyword>
<evidence type="ECO:0000256" key="8">
    <source>
        <dbReference type="ARBA" id="ARBA00049067"/>
    </source>
</evidence>
<evidence type="ECO:0000256" key="6">
    <source>
        <dbReference type="ARBA" id="ARBA00022840"/>
    </source>
</evidence>
<evidence type="ECO:0000256" key="2">
    <source>
        <dbReference type="ARBA" id="ARBA00011962"/>
    </source>
</evidence>
<dbReference type="Gene3D" id="3.90.1200.10">
    <property type="match status" value="1"/>
</dbReference>
<proteinExistence type="inferred from homology"/>
<gene>
    <name evidence="10" type="ORF">ACFFGH_28960</name>
</gene>
<evidence type="ECO:0000259" key="9">
    <source>
        <dbReference type="Pfam" id="PF18085"/>
    </source>
</evidence>
<evidence type="ECO:0000256" key="4">
    <source>
        <dbReference type="ARBA" id="ARBA00022679"/>
    </source>
</evidence>
<name>A0ABV6S172_9GAMM</name>
<organism evidence="10 11">
    <name type="scientific">Lysobacter korlensis</name>
    <dbReference type="NCBI Taxonomy" id="553636"/>
    <lineage>
        <taxon>Bacteria</taxon>
        <taxon>Pseudomonadati</taxon>
        <taxon>Pseudomonadota</taxon>
        <taxon>Gammaproteobacteria</taxon>
        <taxon>Lysobacterales</taxon>
        <taxon>Lysobacteraceae</taxon>
        <taxon>Lysobacter</taxon>
    </lineage>
</organism>
<accession>A0ABV6S172</accession>
<keyword evidence="6" id="KW-0067">ATP-binding</keyword>
<evidence type="ECO:0000313" key="11">
    <source>
        <dbReference type="Proteomes" id="UP001589896"/>
    </source>
</evidence>
<dbReference type="SUPFAM" id="SSF56112">
    <property type="entry name" value="Protein kinase-like (PK-like)"/>
    <property type="match status" value="1"/>
</dbReference>
<keyword evidence="5" id="KW-0547">Nucleotide-binding</keyword>
<evidence type="ECO:0000256" key="7">
    <source>
        <dbReference type="ARBA" id="ARBA00031251"/>
    </source>
</evidence>
<evidence type="ECO:0000256" key="5">
    <source>
        <dbReference type="ARBA" id="ARBA00022741"/>
    </source>
</evidence>
<protein>
    <recommendedName>
        <fullName evidence="3">Maltokinase</fullName>
        <ecNumber evidence="2">2.7.1.175</ecNumber>
    </recommendedName>
    <alternativeName>
        <fullName evidence="7">Maltose-1-phosphate synthase</fullName>
    </alternativeName>
</protein>
<evidence type="ECO:0000256" key="1">
    <source>
        <dbReference type="ARBA" id="ARBA00006219"/>
    </source>
</evidence>
<dbReference type="Proteomes" id="UP001589896">
    <property type="component" value="Unassembled WGS sequence"/>
</dbReference>
<feature type="domain" description="Maltokinase N-terminal cap" evidence="9">
    <location>
        <begin position="12"/>
        <end position="95"/>
    </location>
</feature>
<comment type="similarity">
    <text evidence="1">Belongs to the aminoglycoside phosphotransferase family.</text>
</comment>
<sequence>MNATTMECLTDWMRRQRWYGGKGQIPQLRRIGAWELPSDEDGVVLRTLLVLDESGVQPLLYQVPITIRPTIPRGWGHHFIGKVSDTEFVFDGPHDPAYGRALLRLIASGGSATDAGVTATGTATGFLLPVDGAEITSKVLSGEQSNTSLVFDVGSGEDSRQIICKIFRMLHHGENPDVVLQTAISSAGSPHVPASAGYVTGEWDDPGRPTGRASGHLAFAQEFMPGVEDAWRVALQAASAGEDFSDRAFALGEATAAVHETLAEALPTREPSLGDIVKMASLWHQRLAVALSEVPELKGHRDAIEAIYDAAQHDASWPRLQRIHGDYHLGQVLSVPHRGWVLLDFEGEPLRPMHERDQPDVPLRDVAGMLRSFDYVAGSVAMSASDETTARATSWAGNAREAFLDGYIARSGDDVRAHRLLLDAFEIDKAVYEAVYEKRNRPDWLPIPVTAIARLAARGLAQTPS</sequence>